<evidence type="ECO:0000313" key="1">
    <source>
        <dbReference type="EMBL" id="KIM60805.1"/>
    </source>
</evidence>
<reference evidence="1 2" key="1">
    <citation type="submission" date="2014-04" db="EMBL/GenBank/DDBJ databases">
        <authorList>
            <consortium name="DOE Joint Genome Institute"/>
            <person name="Kuo A."/>
            <person name="Kohler A."/>
            <person name="Nagy L.G."/>
            <person name="Floudas D."/>
            <person name="Copeland A."/>
            <person name="Barry K.W."/>
            <person name="Cichocki N."/>
            <person name="Veneault-Fourrey C."/>
            <person name="LaButti K."/>
            <person name="Lindquist E.A."/>
            <person name="Lipzen A."/>
            <person name="Lundell T."/>
            <person name="Morin E."/>
            <person name="Murat C."/>
            <person name="Sun H."/>
            <person name="Tunlid A."/>
            <person name="Henrissat B."/>
            <person name="Grigoriev I.V."/>
            <person name="Hibbett D.S."/>
            <person name="Martin F."/>
            <person name="Nordberg H.P."/>
            <person name="Cantor M.N."/>
            <person name="Hua S.X."/>
        </authorList>
    </citation>
    <scope>NUCLEOTIDE SEQUENCE [LARGE SCALE GENOMIC DNA]</scope>
    <source>
        <strain evidence="1 2">Foug A</strain>
    </source>
</reference>
<dbReference type="Proteomes" id="UP000053989">
    <property type="component" value="Unassembled WGS sequence"/>
</dbReference>
<protein>
    <submittedName>
        <fullName evidence="1">Uncharacterized protein</fullName>
    </submittedName>
</protein>
<organism evidence="1 2">
    <name type="scientific">Scleroderma citrinum Foug A</name>
    <dbReference type="NCBI Taxonomy" id="1036808"/>
    <lineage>
        <taxon>Eukaryota</taxon>
        <taxon>Fungi</taxon>
        <taxon>Dikarya</taxon>
        <taxon>Basidiomycota</taxon>
        <taxon>Agaricomycotina</taxon>
        <taxon>Agaricomycetes</taxon>
        <taxon>Agaricomycetidae</taxon>
        <taxon>Boletales</taxon>
        <taxon>Sclerodermatineae</taxon>
        <taxon>Sclerodermataceae</taxon>
        <taxon>Scleroderma</taxon>
    </lineage>
</organism>
<dbReference type="EMBL" id="KN822058">
    <property type="protein sequence ID" value="KIM60805.1"/>
    <property type="molecule type" value="Genomic_DNA"/>
</dbReference>
<evidence type="ECO:0000313" key="2">
    <source>
        <dbReference type="Proteomes" id="UP000053989"/>
    </source>
</evidence>
<dbReference type="OrthoDB" id="9984778at2759"/>
<proteinExistence type="predicted"/>
<dbReference type="HOGENOM" id="CLU_1504312_0_0_1"/>
<name>A0A0C3DJD1_9AGAM</name>
<dbReference type="STRING" id="1036808.A0A0C3DJD1"/>
<gene>
    <name evidence="1" type="ORF">SCLCIDRAFT_929809</name>
</gene>
<dbReference type="AlphaFoldDB" id="A0A0C3DJD1"/>
<keyword evidence="2" id="KW-1185">Reference proteome</keyword>
<dbReference type="InParanoid" id="A0A0C3DJD1"/>
<reference evidence="2" key="2">
    <citation type="submission" date="2015-01" db="EMBL/GenBank/DDBJ databases">
        <title>Evolutionary Origins and Diversification of the Mycorrhizal Mutualists.</title>
        <authorList>
            <consortium name="DOE Joint Genome Institute"/>
            <consortium name="Mycorrhizal Genomics Consortium"/>
            <person name="Kohler A."/>
            <person name="Kuo A."/>
            <person name="Nagy L.G."/>
            <person name="Floudas D."/>
            <person name="Copeland A."/>
            <person name="Barry K.W."/>
            <person name="Cichocki N."/>
            <person name="Veneault-Fourrey C."/>
            <person name="LaButti K."/>
            <person name="Lindquist E.A."/>
            <person name="Lipzen A."/>
            <person name="Lundell T."/>
            <person name="Morin E."/>
            <person name="Murat C."/>
            <person name="Riley R."/>
            <person name="Ohm R."/>
            <person name="Sun H."/>
            <person name="Tunlid A."/>
            <person name="Henrissat B."/>
            <person name="Grigoriev I.V."/>
            <person name="Hibbett D.S."/>
            <person name="Martin F."/>
        </authorList>
    </citation>
    <scope>NUCLEOTIDE SEQUENCE [LARGE SCALE GENOMIC DNA]</scope>
    <source>
        <strain evidence="2">Foug A</strain>
    </source>
</reference>
<sequence>MDSRGVSTLAKWCADKPRLWHTLSTTKRCGAKVSECSSSCSLGSCIGPSCFSAKLPLSSSLYEPVRLDSHGTLARLSRLSVWNFNTHAIVDAVSFSGQITFVILANRRPSLVLVAPAFIACVLFSLEAKYHHLTPPGLLFIPCSNMQSLLNGAKLLRMRLMRLPRDRHPRQYNQLRQLR</sequence>
<accession>A0A0C3DJD1</accession>